<name>A0A182WP44_9DIPT</name>
<protein>
    <submittedName>
        <fullName evidence="1">Uncharacterized protein</fullName>
    </submittedName>
</protein>
<sequence length="98" mass="10678">RAALAPLQPLHFAPTDGGDGLYISIVTPHEPRPSTGSRAHADYFECCVISEGTHCAVTHLVCVRYGDITSQGDATLRAKQNSSRCKQELDVQNKLAKW</sequence>
<keyword evidence="2" id="KW-1185">Reference proteome</keyword>
<reference evidence="2" key="1">
    <citation type="submission" date="2013-03" db="EMBL/GenBank/DDBJ databases">
        <title>The Genome Sequence of Anopheles minimus MINIMUS1.</title>
        <authorList>
            <consortium name="The Broad Institute Genomics Platform"/>
            <person name="Neafsey D.E."/>
            <person name="Walton C."/>
            <person name="Walker B."/>
            <person name="Young S.K."/>
            <person name="Zeng Q."/>
            <person name="Gargeya S."/>
            <person name="Fitzgerald M."/>
            <person name="Haas B."/>
            <person name="Abouelleil A."/>
            <person name="Allen A.W."/>
            <person name="Alvarado L."/>
            <person name="Arachchi H.M."/>
            <person name="Berlin A.M."/>
            <person name="Chapman S.B."/>
            <person name="Gainer-Dewar J."/>
            <person name="Goldberg J."/>
            <person name="Griggs A."/>
            <person name="Gujja S."/>
            <person name="Hansen M."/>
            <person name="Howarth C."/>
            <person name="Imamovic A."/>
            <person name="Ireland A."/>
            <person name="Larimer J."/>
            <person name="McCowan C."/>
            <person name="Murphy C."/>
            <person name="Pearson M."/>
            <person name="Poon T.W."/>
            <person name="Priest M."/>
            <person name="Roberts A."/>
            <person name="Saif S."/>
            <person name="Shea T."/>
            <person name="Sisk P."/>
            <person name="Sykes S."/>
            <person name="Wortman J."/>
            <person name="Nusbaum C."/>
            <person name="Birren B."/>
        </authorList>
    </citation>
    <scope>NUCLEOTIDE SEQUENCE [LARGE SCALE GENOMIC DNA]</scope>
    <source>
        <strain evidence="2">MINIMUS1</strain>
    </source>
</reference>
<accession>A0A182WP44</accession>
<evidence type="ECO:0000313" key="1">
    <source>
        <dbReference type="EnsemblMetazoa" id="AMIN014456-PA"/>
    </source>
</evidence>
<proteinExistence type="predicted"/>
<dbReference type="AlphaFoldDB" id="A0A182WP44"/>
<dbReference type="VEuPathDB" id="VectorBase:AMIN014456"/>
<dbReference type="EnsemblMetazoa" id="AMIN014456-RA">
    <property type="protein sequence ID" value="AMIN014456-PA"/>
    <property type="gene ID" value="AMIN014456"/>
</dbReference>
<reference evidence="1" key="2">
    <citation type="submission" date="2020-05" db="UniProtKB">
        <authorList>
            <consortium name="EnsemblMetazoa"/>
        </authorList>
    </citation>
    <scope>IDENTIFICATION</scope>
    <source>
        <strain evidence="1">MINIMUS1</strain>
    </source>
</reference>
<organism evidence="1 2">
    <name type="scientific">Anopheles minimus</name>
    <dbReference type="NCBI Taxonomy" id="112268"/>
    <lineage>
        <taxon>Eukaryota</taxon>
        <taxon>Metazoa</taxon>
        <taxon>Ecdysozoa</taxon>
        <taxon>Arthropoda</taxon>
        <taxon>Hexapoda</taxon>
        <taxon>Insecta</taxon>
        <taxon>Pterygota</taxon>
        <taxon>Neoptera</taxon>
        <taxon>Endopterygota</taxon>
        <taxon>Diptera</taxon>
        <taxon>Nematocera</taxon>
        <taxon>Culicoidea</taxon>
        <taxon>Culicidae</taxon>
        <taxon>Anophelinae</taxon>
        <taxon>Anopheles</taxon>
    </lineage>
</organism>
<evidence type="ECO:0000313" key="2">
    <source>
        <dbReference type="Proteomes" id="UP000075920"/>
    </source>
</evidence>
<dbReference type="Proteomes" id="UP000075920">
    <property type="component" value="Unassembled WGS sequence"/>
</dbReference>